<dbReference type="PANTHER" id="PTHR10887">
    <property type="entry name" value="DNA2/NAM7 HELICASE FAMILY"/>
    <property type="match status" value="1"/>
</dbReference>
<name>A0A8C4R5N0_EPTBU</name>
<organism evidence="10 11">
    <name type="scientific">Eptatretus burgeri</name>
    <name type="common">Inshore hagfish</name>
    <dbReference type="NCBI Taxonomy" id="7764"/>
    <lineage>
        <taxon>Eukaryota</taxon>
        <taxon>Metazoa</taxon>
        <taxon>Chordata</taxon>
        <taxon>Craniata</taxon>
        <taxon>Vertebrata</taxon>
        <taxon>Cyclostomata</taxon>
        <taxon>Myxini</taxon>
        <taxon>Myxiniformes</taxon>
        <taxon>Myxinidae</taxon>
        <taxon>Eptatretinae</taxon>
        <taxon>Eptatretus</taxon>
    </lineage>
</organism>
<dbReference type="InterPro" id="IPR000967">
    <property type="entry name" value="Znf_NFX1"/>
</dbReference>
<evidence type="ECO:0000259" key="9">
    <source>
        <dbReference type="PROSITE" id="PS51981"/>
    </source>
</evidence>
<dbReference type="Proteomes" id="UP000694388">
    <property type="component" value="Unplaced"/>
</dbReference>
<keyword evidence="4" id="KW-0677">Repeat</keyword>
<keyword evidence="2" id="KW-0963">Cytoplasm</keyword>
<dbReference type="InterPro" id="IPR046439">
    <property type="entry name" value="ZF_RZ_dom"/>
</dbReference>
<evidence type="ECO:0000256" key="2">
    <source>
        <dbReference type="ARBA" id="ARBA00022490"/>
    </source>
</evidence>
<dbReference type="GO" id="GO:0031380">
    <property type="term" value="C:nuclear RNA-directed RNA polymerase complex"/>
    <property type="evidence" value="ECO:0007669"/>
    <property type="project" value="TreeGrafter"/>
</dbReference>
<protein>
    <submittedName>
        <fullName evidence="10">Zinc finger, NFX1-type containing 1</fullName>
    </submittedName>
</protein>
<dbReference type="GO" id="GO:0031048">
    <property type="term" value="P:regulatory ncRNA-mediated heterochromatin formation"/>
    <property type="evidence" value="ECO:0007669"/>
    <property type="project" value="TreeGrafter"/>
</dbReference>
<sequence length="1926" mass="218469">MDSHGRGRGRTRYIPGSSSPQGRGHSARNGSRERGRGSFATKGQVHGFDGLPEDFGGRPRQPVLRGSSAGRRPPRGRRGRVDHRGDGPKHMNWMLKDELQEGFPSEMPIKGRPQSQVRRSDRENTYIEHPMGIRTLRELHLKEPHEIIMRLASPGCGLQPLIEQDHMKPQVLMVLCEVLAKACTCRSNRQSLQHLMGSIKNSNFFQRSLPMYVCEMQFQIDSAACKPYQEHLHLEVVVDLLLAVIGIFPASSINDAALLFSAIENSSRSLELAGHQDHPEMHSKLGQVRKVMESLLTQRTKSERQLRTPVLKYDRDAQPPDDFRQLSIYPRYEDIHTTAEPFVRPNIVFGAYRDAESYLDTQFRLLREDFLRPLRVGITELLSVLPTLQGRQRQRRFDDIRVYHDACIVAPLCTPAGIVHKVQFDVEALRHVRWENSKRLLFGSLVCLSKDSFHTMLFASVANRCSEELKDGIVGLRFSKDSLPALVEVSPNDTFLMVETTAYFEAYRHVLEGLQEAGEEDLPFKRYLVYCEVEVQHPAYLDTFLEPSYDFNPLIYKEEPACPVTVFSAINVLADCEWPSKEDLNLDSSQVEALKLALTKELSIIQGPPGTGKTYVGLKIVQVLLRNETAWQKNQPTPILVVCYTNHALDQFLEGISQFLTEGIVRVGGRSNSEAMKQFSLTNLRNSRDMRKNIPGHLRATFAVVSQNLKICRSKIEAGAIKLEAAKLAVLKENVLEDCILDVHLAQFQRNMGWSKGSNVLNWLGIGTQPTESVENLLEETAAEYDAPEQLPSDDSDDGAERPEAANAQGNEPGNGTANRRPVGRVGAVEDQLIGVMGEAELIQADRMLEEDRLIQIQNEAQRLAQLQKQIMALNLQGGKEAAGGWQVKRDSKKEKKAIKRELRKQTCMTEEQAAAVKDIWNLSLRDRWQLYRFWVRKYEAILRRRIQVFEQEYQEGADRLADVRQEEDLTILRQASVIGMTTTGAAKYRHTLQKIQPKIVLVEEAAEVLEAHILTTLSAACQHLILIGDHQQLRPSATVYDLAKNFHLEVSLFERLVKNTLPFVRLKYQHRMRPEIAALLVPHIYSNLENHESVLNYENIKGITTNLYFVEHEEPEEEVSDSRSHQNQHEASFIVALCRYLILQGYAPHQITILTTYTGQLFALRRLMPRAFFQDVRVCVVDKYQGEENDIVLLSLVRSNRQGRAGFLKIDNRVCVALSRARKGLFCIGNARLLASIPLWGHILASMRSNRCVGEQLVLRCQMHPENEVLAGRQQDFLEAPEGGCKLPCDFRLACGHVCTRACHPYDRDHTAFKCMKPCEQKPCMLGHHCPKPCHEPCGDCEVPIMKVIPRCNHRQLVPCHVEPKDFVCRQPCSQFLSCGHPCQRCCGMACETQCKQKISIAQPCGHNANIFCHQKENLPACLEKCGTVLDCGHLCAGTCASCYEGRFHHACTHSCSRTLVCGHTCGAACTRDCPPCQLCCQNRCRHSRCRRKCGEPCMPCVESCEWKCPHYKCKRRCFEPCSRPPCNHPCDKKLICGHTCIGLCGEPCPNLCRVCNVEEVTEIFFGEEDQEMVRFIQLEDCKHVLEVEGLDRWMELQKHATEEEGEGNTSMQEVSTNSITIQLKVCPKCKTPIRQNLRYSNIVKTMLQNIEDVKEHIRGRNTDIERDRVQLLFKTSKSQNIRLYCNTAGSNLEQMIKDASGLQELQACENRIGFLDQIGELRSKLYNFSSTSTKNVDTRLSEYIKWILEPRSRLCNQELVELQTELLRLSFLSQLLCHWIMANHGENVSEDVQKKAKDVFRVLESTKPFTKSDEFFVRNHMEELSKAMPLSGLCIKESERLEILQAMALPKGHWFKCPNGHIYAIGNCGGAMETSTCPDCKAAIGGKSHMLDKRNTLASEMDGAQFPAWSETANMLNYQEVHHM</sequence>
<keyword evidence="6" id="KW-0862">Zinc</keyword>
<dbReference type="OMA" id="PVCQVPI"/>
<dbReference type="SUPFAM" id="SSF52540">
    <property type="entry name" value="P-loop containing nucleoside triphosphate hydrolases"/>
    <property type="match status" value="1"/>
</dbReference>
<accession>A0A8C4R5N0</accession>
<dbReference type="CDD" id="cd17936">
    <property type="entry name" value="EEXXEc_NFX1"/>
    <property type="match status" value="1"/>
</dbReference>
<dbReference type="PANTHER" id="PTHR10887:SF341">
    <property type="entry name" value="NFX1-TYPE ZINC FINGER-CONTAINING PROTEIN 1"/>
    <property type="match status" value="1"/>
</dbReference>
<keyword evidence="11" id="KW-1185">Reference proteome</keyword>
<dbReference type="FunFam" id="3.40.50.300:FF:000742">
    <property type="entry name" value="NFX1-type zinc finger-containing protein 1"/>
    <property type="match status" value="1"/>
</dbReference>
<feature type="region of interest" description="Disordered" evidence="8">
    <location>
        <begin position="784"/>
        <end position="824"/>
    </location>
</feature>
<dbReference type="GO" id="GO:0008270">
    <property type="term" value="F:zinc ion binding"/>
    <property type="evidence" value="ECO:0007669"/>
    <property type="project" value="UniProtKB-KW"/>
</dbReference>
<evidence type="ECO:0000313" key="11">
    <source>
        <dbReference type="Proteomes" id="UP000694388"/>
    </source>
</evidence>
<dbReference type="FunFam" id="3.40.50.300:FF:001140">
    <property type="entry name" value="Zinc finger NFX1-type containing 1"/>
    <property type="match status" value="1"/>
</dbReference>
<proteinExistence type="predicted"/>
<dbReference type="InterPro" id="IPR027417">
    <property type="entry name" value="P-loop_NTPase"/>
</dbReference>
<evidence type="ECO:0000256" key="8">
    <source>
        <dbReference type="SAM" id="MobiDB-lite"/>
    </source>
</evidence>
<dbReference type="GO" id="GO:0005737">
    <property type="term" value="C:cytoplasm"/>
    <property type="evidence" value="ECO:0007669"/>
    <property type="project" value="UniProtKB-SubCell"/>
</dbReference>
<evidence type="ECO:0000256" key="4">
    <source>
        <dbReference type="ARBA" id="ARBA00022737"/>
    </source>
</evidence>
<feature type="compositionally biased region" description="Acidic residues" evidence="8">
    <location>
        <begin position="784"/>
        <end position="798"/>
    </location>
</feature>
<feature type="compositionally biased region" description="Basic residues" evidence="8">
    <location>
        <begin position="1"/>
        <end position="11"/>
    </location>
</feature>
<dbReference type="GO" id="GO:0002376">
    <property type="term" value="P:immune system process"/>
    <property type="evidence" value="ECO:0007669"/>
    <property type="project" value="UniProtKB-KW"/>
</dbReference>
<dbReference type="Ensembl" id="ENSEBUT00000026259.1">
    <property type="protein sequence ID" value="ENSEBUP00000025682.1"/>
    <property type="gene ID" value="ENSEBUG00000015822.1"/>
</dbReference>
<dbReference type="Pfam" id="PF25396">
    <property type="entry name" value="ZNFX1"/>
    <property type="match status" value="1"/>
</dbReference>
<feature type="compositionally biased region" description="Basic residues" evidence="8">
    <location>
        <begin position="72"/>
        <end position="81"/>
    </location>
</feature>
<dbReference type="Pfam" id="PF13087">
    <property type="entry name" value="AAA_12"/>
    <property type="match status" value="1"/>
</dbReference>
<keyword evidence="5" id="KW-0863">Zinc-finger</keyword>
<dbReference type="SMART" id="SM00438">
    <property type="entry name" value="ZnF_NFX"/>
    <property type="match status" value="7"/>
</dbReference>
<evidence type="ECO:0000256" key="6">
    <source>
        <dbReference type="ARBA" id="ARBA00022833"/>
    </source>
</evidence>
<feature type="compositionally biased region" description="Polar residues" evidence="8">
    <location>
        <begin position="808"/>
        <end position="818"/>
    </location>
</feature>
<feature type="domain" description="RZ-type" evidence="9">
    <location>
        <begin position="1837"/>
        <end position="1906"/>
    </location>
</feature>
<dbReference type="GO" id="GO:0004386">
    <property type="term" value="F:helicase activity"/>
    <property type="evidence" value="ECO:0007669"/>
    <property type="project" value="InterPro"/>
</dbReference>
<dbReference type="InterPro" id="IPR047187">
    <property type="entry name" value="SF1_C_Upf1"/>
</dbReference>
<dbReference type="InterPro" id="IPR045055">
    <property type="entry name" value="DNA2/NAM7-like"/>
</dbReference>
<comment type="subcellular location">
    <subcellularLocation>
        <location evidence="1">Cytoplasm</location>
    </subcellularLocation>
</comment>
<dbReference type="Pfam" id="PF20173">
    <property type="entry name" value="ZnF_RZ-type"/>
    <property type="match status" value="1"/>
</dbReference>
<dbReference type="InterPro" id="IPR041677">
    <property type="entry name" value="DNA2/NAM7_AAA_11"/>
</dbReference>
<dbReference type="InterPro" id="IPR041679">
    <property type="entry name" value="DNA2/NAM7-like_C"/>
</dbReference>
<dbReference type="CDD" id="cd18808">
    <property type="entry name" value="SF1_C_Upf1"/>
    <property type="match status" value="1"/>
</dbReference>
<feature type="compositionally biased region" description="Basic and acidic residues" evidence="8">
    <location>
        <begin position="82"/>
        <end position="91"/>
    </location>
</feature>
<reference evidence="10" key="1">
    <citation type="submission" date="2025-08" db="UniProtKB">
        <authorList>
            <consortium name="Ensembl"/>
        </authorList>
    </citation>
    <scope>IDENTIFICATION</scope>
</reference>
<reference evidence="10" key="2">
    <citation type="submission" date="2025-09" db="UniProtKB">
        <authorList>
            <consortium name="Ensembl"/>
        </authorList>
    </citation>
    <scope>IDENTIFICATION</scope>
</reference>
<keyword evidence="3" id="KW-0479">Metal-binding</keyword>
<dbReference type="Gene3D" id="3.40.50.300">
    <property type="entry name" value="P-loop containing nucleotide triphosphate hydrolases"/>
    <property type="match status" value="3"/>
</dbReference>
<keyword evidence="7" id="KW-0391">Immunity</keyword>
<dbReference type="InterPro" id="IPR057373">
    <property type="entry name" value="ZNFX1"/>
</dbReference>
<evidence type="ECO:0000256" key="1">
    <source>
        <dbReference type="ARBA" id="ARBA00004496"/>
    </source>
</evidence>
<dbReference type="Pfam" id="PF13086">
    <property type="entry name" value="AAA_11"/>
    <property type="match status" value="2"/>
</dbReference>
<evidence type="ECO:0000256" key="5">
    <source>
        <dbReference type="ARBA" id="ARBA00022771"/>
    </source>
</evidence>
<evidence type="ECO:0000256" key="7">
    <source>
        <dbReference type="ARBA" id="ARBA00022859"/>
    </source>
</evidence>
<evidence type="ECO:0000256" key="3">
    <source>
        <dbReference type="ARBA" id="ARBA00022723"/>
    </source>
</evidence>
<feature type="region of interest" description="Disordered" evidence="8">
    <location>
        <begin position="1"/>
        <end position="91"/>
    </location>
</feature>
<dbReference type="PROSITE" id="PS51981">
    <property type="entry name" value="ZF_RZ"/>
    <property type="match status" value="1"/>
</dbReference>
<dbReference type="GeneTree" id="ENSGT00940000155154"/>
<evidence type="ECO:0000313" key="10">
    <source>
        <dbReference type="Ensembl" id="ENSEBUP00000025682.1"/>
    </source>
</evidence>